<comment type="caution">
    <text evidence="2">The sequence shown here is derived from an EMBL/GenBank/DDBJ whole genome shotgun (WGS) entry which is preliminary data.</text>
</comment>
<evidence type="ECO:0000313" key="3">
    <source>
        <dbReference type="Proteomes" id="UP000476281"/>
    </source>
</evidence>
<evidence type="ECO:0000256" key="1">
    <source>
        <dbReference type="SAM" id="MobiDB-lite"/>
    </source>
</evidence>
<organism evidence="2 3">
    <name type="scientific">Enterobacter hormaechei</name>
    <dbReference type="NCBI Taxonomy" id="158836"/>
    <lineage>
        <taxon>Bacteria</taxon>
        <taxon>Pseudomonadati</taxon>
        <taxon>Pseudomonadota</taxon>
        <taxon>Gammaproteobacteria</taxon>
        <taxon>Enterobacterales</taxon>
        <taxon>Enterobacteriaceae</taxon>
        <taxon>Enterobacter</taxon>
        <taxon>Enterobacter cloacae complex</taxon>
    </lineage>
</organism>
<name>A0A6L3XR35_9ENTR</name>
<feature type="region of interest" description="Disordered" evidence="1">
    <location>
        <begin position="1"/>
        <end position="24"/>
    </location>
</feature>
<gene>
    <name evidence="2" type="ORF">F9C29_21790</name>
</gene>
<dbReference type="EMBL" id="WBSZ01000979">
    <property type="protein sequence ID" value="KAB2507220.1"/>
    <property type="molecule type" value="Genomic_DNA"/>
</dbReference>
<dbReference type="Proteomes" id="UP000476281">
    <property type="component" value="Unassembled WGS sequence"/>
</dbReference>
<evidence type="ECO:0000313" key="2">
    <source>
        <dbReference type="EMBL" id="KAB2507220.1"/>
    </source>
</evidence>
<reference evidence="2 3" key="1">
    <citation type="submission" date="2019-09" db="EMBL/GenBank/DDBJ databases">
        <title>Reversal of blaTEM antimicrobial resistance by CRISPR-Cas9 in clinical E. coli and other Enterobacteriaceae strains.</title>
        <authorList>
            <person name="Tagliaferri T."/>
            <person name="Guimaraes N."/>
            <person name="Pereira M."/>
            <person name="Felicori L."/>
            <person name="Horz H.-P."/>
            <person name="Santos S."/>
            <person name="Mendes T."/>
        </authorList>
    </citation>
    <scope>NUCLEOTIDE SEQUENCE [LARGE SCALE GENOMIC DNA]</scope>
    <source>
        <strain evidence="2 3">E2_blaTEM_MG</strain>
    </source>
</reference>
<feature type="non-terminal residue" evidence="2">
    <location>
        <position position="1"/>
    </location>
</feature>
<protein>
    <submittedName>
        <fullName evidence="2">SecY/secA suppressor protein</fullName>
    </submittedName>
</protein>
<accession>A0A6L3XR35</accession>
<proteinExistence type="predicted"/>
<dbReference type="Pfam" id="PF13984">
    <property type="entry name" value="MsyB"/>
    <property type="match status" value="1"/>
</dbReference>
<sequence>GEFQRKPPLDTEEGQAAADEWDER</sequence>
<dbReference type="AlphaFoldDB" id="A0A6L3XR35"/>
<dbReference type="InterPro" id="IPR025729">
    <property type="entry name" value="MsyB"/>
</dbReference>